<dbReference type="InterPro" id="IPR016024">
    <property type="entry name" value="ARM-type_fold"/>
</dbReference>
<protein>
    <recommendedName>
        <fullName evidence="5">Radial spoke protein 8</fullName>
    </recommendedName>
</protein>
<dbReference type="KEGG" id="gtt:GUITHDRAFT_162362"/>
<dbReference type="InterPro" id="IPR000225">
    <property type="entry name" value="Armadillo"/>
</dbReference>
<evidence type="ECO:0008006" key="5">
    <source>
        <dbReference type="Google" id="ProtNLM"/>
    </source>
</evidence>
<dbReference type="RefSeq" id="XP_005835418.1">
    <property type="nucleotide sequence ID" value="XM_005835361.1"/>
</dbReference>
<dbReference type="Proteomes" id="UP000011087">
    <property type="component" value="Unassembled WGS sequence"/>
</dbReference>
<dbReference type="EnsemblProtists" id="EKX48438">
    <property type="protein sequence ID" value="EKX48438"/>
    <property type="gene ID" value="GUITHDRAFT_162362"/>
</dbReference>
<gene>
    <name evidence="2" type="ORF">GUITHDRAFT_162362</name>
</gene>
<dbReference type="OMA" id="VWQHDVI"/>
<dbReference type="AlphaFoldDB" id="L1JIU4"/>
<dbReference type="SMART" id="SM00185">
    <property type="entry name" value="ARM"/>
    <property type="match status" value="4"/>
</dbReference>
<reference evidence="3" key="3">
    <citation type="submission" date="2015-06" db="UniProtKB">
        <authorList>
            <consortium name="EnsemblProtists"/>
        </authorList>
    </citation>
    <scope>IDENTIFICATION</scope>
</reference>
<dbReference type="Gene3D" id="1.25.10.10">
    <property type="entry name" value="Leucine-rich Repeat Variant"/>
    <property type="match status" value="1"/>
</dbReference>
<feature type="region of interest" description="Disordered" evidence="1">
    <location>
        <begin position="1"/>
        <end position="21"/>
    </location>
</feature>
<evidence type="ECO:0000313" key="3">
    <source>
        <dbReference type="EnsemblProtists" id="EKX48438"/>
    </source>
</evidence>
<dbReference type="PaxDb" id="55529-EKX48438"/>
<keyword evidence="4" id="KW-1185">Reference proteome</keyword>
<dbReference type="PANTHER" id="PTHR15599">
    <property type="entry name" value="RTDR1"/>
    <property type="match status" value="1"/>
</dbReference>
<accession>L1JIU4</accession>
<evidence type="ECO:0000313" key="2">
    <source>
        <dbReference type="EMBL" id="EKX48438.1"/>
    </source>
</evidence>
<evidence type="ECO:0000313" key="4">
    <source>
        <dbReference type="Proteomes" id="UP000011087"/>
    </source>
</evidence>
<dbReference type="STRING" id="905079.L1JIU4"/>
<evidence type="ECO:0000256" key="1">
    <source>
        <dbReference type="SAM" id="MobiDB-lite"/>
    </source>
</evidence>
<dbReference type="GeneID" id="17305167"/>
<feature type="compositionally biased region" description="Basic and acidic residues" evidence="1">
    <location>
        <begin position="7"/>
        <end position="16"/>
    </location>
</feature>
<dbReference type="PANTHER" id="PTHR15599:SF1">
    <property type="entry name" value="RADIAL SPOKE HEAD 14 HOMOLOG"/>
    <property type="match status" value="1"/>
</dbReference>
<organism evidence="2">
    <name type="scientific">Guillardia theta (strain CCMP2712)</name>
    <name type="common">Cryptophyte</name>
    <dbReference type="NCBI Taxonomy" id="905079"/>
    <lineage>
        <taxon>Eukaryota</taxon>
        <taxon>Cryptophyceae</taxon>
        <taxon>Pyrenomonadales</taxon>
        <taxon>Geminigeraceae</taxon>
        <taxon>Guillardia</taxon>
    </lineage>
</organism>
<reference evidence="2 4" key="1">
    <citation type="journal article" date="2012" name="Nature">
        <title>Algal genomes reveal evolutionary mosaicism and the fate of nucleomorphs.</title>
        <authorList>
            <consortium name="DOE Joint Genome Institute"/>
            <person name="Curtis B.A."/>
            <person name="Tanifuji G."/>
            <person name="Burki F."/>
            <person name="Gruber A."/>
            <person name="Irimia M."/>
            <person name="Maruyama S."/>
            <person name="Arias M.C."/>
            <person name="Ball S.G."/>
            <person name="Gile G.H."/>
            <person name="Hirakawa Y."/>
            <person name="Hopkins J.F."/>
            <person name="Kuo A."/>
            <person name="Rensing S.A."/>
            <person name="Schmutz J."/>
            <person name="Symeonidi A."/>
            <person name="Elias M."/>
            <person name="Eveleigh R.J."/>
            <person name="Herman E.K."/>
            <person name="Klute M.J."/>
            <person name="Nakayama T."/>
            <person name="Obornik M."/>
            <person name="Reyes-Prieto A."/>
            <person name="Armbrust E.V."/>
            <person name="Aves S.J."/>
            <person name="Beiko R.G."/>
            <person name="Coutinho P."/>
            <person name="Dacks J.B."/>
            <person name="Durnford D.G."/>
            <person name="Fast N.M."/>
            <person name="Green B.R."/>
            <person name="Grisdale C.J."/>
            <person name="Hempel F."/>
            <person name="Henrissat B."/>
            <person name="Hoppner M.P."/>
            <person name="Ishida K."/>
            <person name="Kim E."/>
            <person name="Koreny L."/>
            <person name="Kroth P.G."/>
            <person name="Liu Y."/>
            <person name="Malik S.B."/>
            <person name="Maier U.G."/>
            <person name="McRose D."/>
            <person name="Mock T."/>
            <person name="Neilson J.A."/>
            <person name="Onodera N.T."/>
            <person name="Poole A.M."/>
            <person name="Pritham E.J."/>
            <person name="Richards T.A."/>
            <person name="Rocap G."/>
            <person name="Roy S.W."/>
            <person name="Sarai C."/>
            <person name="Schaack S."/>
            <person name="Shirato S."/>
            <person name="Slamovits C.H."/>
            <person name="Spencer D.F."/>
            <person name="Suzuki S."/>
            <person name="Worden A.Z."/>
            <person name="Zauner S."/>
            <person name="Barry K."/>
            <person name="Bell C."/>
            <person name="Bharti A.K."/>
            <person name="Crow J.A."/>
            <person name="Grimwood J."/>
            <person name="Kramer R."/>
            <person name="Lindquist E."/>
            <person name="Lucas S."/>
            <person name="Salamov A."/>
            <person name="McFadden G.I."/>
            <person name="Lane C.E."/>
            <person name="Keeling P.J."/>
            <person name="Gray M.W."/>
            <person name="Grigoriev I.V."/>
            <person name="Archibald J.M."/>
        </authorList>
    </citation>
    <scope>NUCLEOTIDE SEQUENCE</scope>
    <source>
        <strain evidence="2 4">CCMP2712</strain>
    </source>
</reference>
<dbReference type="OrthoDB" id="409644at2759"/>
<dbReference type="EMBL" id="JH992985">
    <property type="protein sequence ID" value="EKX48438.1"/>
    <property type="molecule type" value="Genomic_DNA"/>
</dbReference>
<dbReference type="eggNOG" id="KOG0167">
    <property type="taxonomic scope" value="Eukaryota"/>
</dbReference>
<dbReference type="InterPro" id="IPR042856">
    <property type="entry name" value="RSP14"/>
</dbReference>
<reference evidence="4" key="2">
    <citation type="submission" date="2012-11" db="EMBL/GenBank/DDBJ databases">
        <authorList>
            <person name="Kuo A."/>
            <person name="Curtis B.A."/>
            <person name="Tanifuji G."/>
            <person name="Burki F."/>
            <person name="Gruber A."/>
            <person name="Irimia M."/>
            <person name="Maruyama S."/>
            <person name="Arias M.C."/>
            <person name="Ball S.G."/>
            <person name="Gile G.H."/>
            <person name="Hirakawa Y."/>
            <person name="Hopkins J.F."/>
            <person name="Rensing S.A."/>
            <person name="Schmutz J."/>
            <person name="Symeonidi A."/>
            <person name="Elias M."/>
            <person name="Eveleigh R.J."/>
            <person name="Herman E.K."/>
            <person name="Klute M.J."/>
            <person name="Nakayama T."/>
            <person name="Obornik M."/>
            <person name="Reyes-Prieto A."/>
            <person name="Armbrust E.V."/>
            <person name="Aves S.J."/>
            <person name="Beiko R.G."/>
            <person name="Coutinho P."/>
            <person name="Dacks J.B."/>
            <person name="Durnford D.G."/>
            <person name="Fast N.M."/>
            <person name="Green B.R."/>
            <person name="Grisdale C."/>
            <person name="Hempe F."/>
            <person name="Henrissat B."/>
            <person name="Hoppner M.P."/>
            <person name="Ishida K.-I."/>
            <person name="Kim E."/>
            <person name="Koreny L."/>
            <person name="Kroth P.G."/>
            <person name="Liu Y."/>
            <person name="Malik S.-B."/>
            <person name="Maier U.G."/>
            <person name="McRose D."/>
            <person name="Mock T."/>
            <person name="Neilson J.A."/>
            <person name="Onodera N.T."/>
            <person name="Poole A.M."/>
            <person name="Pritham E.J."/>
            <person name="Richards T.A."/>
            <person name="Rocap G."/>
            <person name="Roy S.W."/>
            <person name="Sarai C."/>
            <person name="Schaack S."/>
            <person name="Shirato S."/>
            <person name="Slamovits C.H."/>
            <person name="Spencer D.F."/>
            <person name="Suzuki S."/>
            <person name="Worden A.Z."/>
            <person name="Zauner S."/>
            <person name="Barry K."/>
            <person name="Bell C."/>
            <person name="Bharti A.K."/>
            <person name="Crow J.A."/>
            <person name="Grimwood J."/>
            <person name="Kramer R."/>
            <person name="Lindquist E."/>
            <person name="Lucas S."/>
            <person name="Salamov A."/>
            <person name="McFadden G.I."/>
            <person name="Lane C.E."/>
            <person name="Keeling P.J."/>
            <person name="Gray M.W."/>
            <person name="Grigoriev I.V."/>
            <person name="Archibald J.M."/>
        </authorList>
    </citation>
    <scope>NUCLEOTIDE SEQUENCE</scope>
    <source>
        <strain evidence="4">CCMP2712</strain>
    </source>
</reference>
<dbReference type="InterPro" id="IPR011989">
    <property type="entry name" value="ARM-like"/>
</dbReference>
<sequence>MGYQWGEEERGVDKRPNQIYGNPQGFTANCRRIESHKVRPFLQETSSGKVSVAFLARAPHKFTEKLFEEDVETRRETLGSMSRWLMAHPKNKVSQSEVDCIQILTQLLSDKDPVTREKTAQVLSLLASVSEGVGKMLQVGTIKQLLVVMQDVASLPARRYAHKCLQLIGDLPEGSQAIVDAGGTAMLVAVCKHSPTADAVQSLKCCLQCMQGLSDALECKAIGSMVTCISSEDPSILQHALKNITYLTLSQSAKLEAIAEGCMPRIVDLTLHDSWLVRASAIAAVASIAVSVEGKKLAFELGAVEKLVGLLSDENFSVVLLSVRCLGVLAEYKRELLSTPNEDKYRSSFDGALPVLSQLRQSQDEVLARSARNTQDLILWRP</sequence>
<dbReference type="HOGENOM" id="CLU_724505_0_0_1"/>
<name>L1JIU4_GUITC</name>
<dbReference type="SUPFAM" id="SSF48371">
    <property type="entry name" value="ARM repeat"/>
    <property type="match status" value="1"/>
</dbReference>
<proteinExistence type="predicted"/>